<dbReference type="GO" id="GO:0016887">
    <property type="term" value="F:ATP hydrolysis activity"/>
    <property type="evidence" value="ECO:0007669"/>
    <property type="project" value="InterPro"/>
</dbReference>
<dbReference type="PANTHER" id="PTHR40396">
    <property type="entry name" value="ATPASE-LIKE PROTEIN"/>
    <property type="match status" value="1"/>
</dbReference>
<evidence type="ECO:0000313" key="3">
    <source>
        <dbReference type="Proteomes" id="UP000269019"/>
    </source>
</evidence>
<gene>
    <name evidence="2" type="ORF">CCHOA_04185</name>
</gene>
<evidence type="ECO:0000259" key="1">
    <source>
        <dbReference type="Pfam" id="PF13304"/>
    </source>
</evidence>
<dbReference type="SUPFAM" id="SSF52540">
    <property type="entry name" value="P-loop containing nucleoside triphosphate hydrolases"/>
    <property type="match status" value="1"/>
</dbReference>
<reference evidence="2 3" key="1">
    <citation type="submission" date="2018-11" db="EMBL/GenBank/DDBJ databases">
        <authorList>
            <person name="Kleinhagauer T."/>
            <person name="Glaeser S.P."/>
            <person name="Spergser J."/>
            <person name="Ruckert C."/>
            <person name="Kaempfer P."/>
            <person name="Busse H.-J."/>
        </authorList>
    </citation>
    <scope>NUCLEOTIDE SEQUENCE [LARGE SCALE GENOMIC DNA]</scope>
    <source>
        <strain evidence="2 3">200CH</strain>
    </source>
</reference>
<dbReference type="RefSeq" id="WP_123927087.1">
    <property type="nucleotide sequence ID" value="NZ_CP033896.1"/>
</dbReference>
<feature type="domain" description="ATPase AAA-type core" evidence="1">
    <location>
        <begin position="278"/>
        <end position="377"/>
    </location>
</feature>
<name>A0A3G6J5N3_9CORY</name>
<dbReference type="InterPro" id="IPR003959">
    <property type="entry name" value="ATPase_AAA_core"/>
</dbReference>
<dbReference type="KEGG" id="ccho:CCHOA_04185"/>
<dbReference type="Proteomes" id="UP000269019">
    <property type="component" value="Chromosome"/>
</dbReference>
<dbReference type="Gene3D" id="3.40.50.300">
    <property type="entry name" value="P-loop containing nucleotide triphosphate hydrolases"/>
    <property type="match status" value="1"/>
</dbReference>
<dbReference type="Pfam" id="PF13304">
    <property type="entry name" value="AAA_21"/>
    <property type="match status" value="2"/>
</dbReference>
<dbReference type="PANTHER" id="PTHR40396:SF1">
    <property type="entry name" value="ATPASE AAA-TYPE CORE DOMAIN-CONTAINING PROTEIN"/>
    <property type="match status" value="1"/>
</dbReference>
<sequence>MLLLWTISNFGSFHGEVTLDLRAPGFSRNLPRDGDWYSNTNRVIALYGANASGKSTALLSLAQAALAIRTSIRWGGYVEKLRNPHMLNQSEPSSFEAEYASAGIRYRWRVSLTDAGIAEESLEANDKGRWKLIFTRTDDRIDFGTASGIGRADRHIVRNYLHNWCLALSAWETLKNPGAYAEASSWWLTVSMVGVLPEVPDHVILERIFSHKNLAKLAPAAMQAADLGISRIELAEEEAPAEIAAAVRALNKVFLNQMETSGAEGEETDAVDIDEIDSDNQGERILRKYLRFNHDVAGGDSFQLAEDRESAGTRTWFHLIHAAILRLLLGGVFIVDELDSSLHPYLTDYLVSLFQDPEVNRSGAQLLFTTHDTTLLAGTRAVDFHPSSVWFVEKLNSISSLYCLADFEVRKNHNIERRYLQGRFGAVPFLNSDIRQALIDLPIEVNDERR</sequence>
<dbReference type="EMBL" id="CP033896">
    <property type="protein sequence ID" value="AZA13246.1"/>
    <property type="molecule type" value="Genomic_DNA"/>
</dbReference>
<proteinExistence type="predicted"/>
<dbReference type="GO" id="GO:0005524">
    <property type="term" value="F:ATP binding"/>
    <property type="evidence" value="ECO:0007669"/>
    <property type="project" value="InterPro"/>
</dbReference>
<dbReference type="OrthoDB" id="9809324at2"/>
<protein>
    <recommendedName>
        <fullName evidence="1">ATPase AAA-type core domain-containing protein</fullName>
    </recommendedName>
</protein>
<dbReference type="InterPro" id="IPR027417">
    <property type="entry name" value="P-loop_NTPase"/>
</dbReference>
<organism evidence="2 3">
    <name type="scientific">Corynebacterium choanae</name>
    <dbReference type="NCBI Taxonomy" id="1862358"/>
    <lineage>
        <taxon>Bacteria</taxon>
        <taxon>Bacillati</taxon>
        <taxon>Actinomycetota</taxon>
        <taxon>Actinomycetes</taxon>
        <taxon>Mycobacteriales</taxon>
        <taxon>Corynebacteriaceae</taxon>
        <taxon>Corynebacterium</taxon>
    </lineage>
</organism>
<feature type="domain" description="ATPase AAA-type core" evidence="1">
    <location>
        <begin position="44"/>
        <end position="142"/>
    </location>
</feature>
<keyword evidence="3" id="KW-1185">Reference proteome</keyword>
<dbReference type="AlphaFoldDB" id="A0A3G6J5N3"/>
<evidence type="ECO:0000313" key="2">
    <source>
        <dbReference type="EMBL" id="AZA13246.1"/>
    </source>
</evidence>
<accession>A0A3G6J5N3</accession>